<name>A0A2T2NBD2_CORCC</name>
<dbReference type="AlphaFoldDB" id="A0A2T2NBD2"/>
<gene>
    <name evidence="3" type="ORF">BS50DRAFT_560462</name>
</gene>
<evidence type="ECO:0000256" key="1">
    <source>
        <dbReference type="ARBA" id="ARBA00023242"/>
    </source>
</evidence>
<dbReference type="CDD" id="cd00067">
    <property type="entry name" value="GAL4"/>
    <property type="match status" value="1"/>
</dbReference>
<evidence type="ECO:0000313" key="4">
    <source>
        <dbReference type="Proteomes" id="UP000240883"/>
    </source>
</evidence>
<dbReference type="OrthoDB" id="4137815at2759"/>
<dbReference type="InterPro" id="IPR001138">
    <property type="entry name" value="Zn2Cys6_DnaBD"/>
</dbReference>
<protein>
    <recommendedName>
        <fullName evidence="2">Zn(2)-C6 fungal-type domain-containing protein</fullName>
    </recommendedName>
</protein>
<accession>A0A2T2NBD2</accession>
<dbReference type="Pfam" id="PF00172">
    <property type="entry name" value="Zn_clus"/>
    <property type="match status" value="1"/>
</dbReference>
<dbReference type="PROSITE" id="PS00463">
    <property type="entry name" value="ZN2_CY6_FUNGAL_1"/>
    <property type="match status" value="1"/>
</dbReference>
<feature type="domain" description="Zn(2)-C6 fungal-type" evidence="2">
    <location>
        <begin position="7"/>
        <end position="38"/>
    </location>
</feature>
<dbReference type="Gene3D" id="4.10.240.10">
    <property type="entry name" value="Zn(2)-C6 fungal-type DNA-binding domain"/>
    <property type="match status" value="1"/>
</dbReference>
<reference evidence="3 4" key="1">
    <citation type="journal article" date="2018" name="Front. Microbiol.">
        <title>Genome-Wide Analysis of Corynespora cassiicola Leaf Fall Disease Putative Effectors.</title>
        <authorList>
            <person name="Lopez D."/>
            <person name="Ribeiro S."/>
            <person name="Label P."/>
            <person name="Fumanal B."/>
            <person name="Venisse J.S."/>
            <person name="Kohler A."/>
            <person name="de Oliveira R.R."/>
            <person name="Labutti K."/>
            <person name="Lipzen A."/>
            <person name="Lail K."/>
            <person name="Bauer D."/>
            <person name="Ohm R.A."/>
            <person name="Barry K.W."/>
            <person name="Spatafora J."/>
            <person name="Grigoriev I.V."/>
            <person name="Martin F.M."/>
            <person name="Pujade-Renaud V."/>
        </authorList>
    </citation>
    <scope>NUCLEOTIDE SEQUENCE [LARGE SCALE GENOMIC DNA]</scope>
    <source>
        <strain evidence="3 4">Philippines</strain>
    </source>
</reference>
<dbReference type="STRING" id="1448308.A0A2T2NBD2"/>
<dbReference type="GO" id="GO:0000981">
    <property type="term" value="F:DNA-binding transcription factor activity, RNA polymerase II-specific"/>
    <property type="evidence" value="ECO:0007669"/>
    <property type="project" value="InterPro"/>
</dbReference>
<dbReference type="EMBL" id="KZ678141">
    <property type="protein sequence ID" value="PSN62733.1"/>
    <property type="molecule type" value="Genomic_DNA"/>
</dbReference>
<organism evidence="3 4">
    <name type="scientific">Corynespora cassiicola Philippines</name>
    <dbReference type="NCBI Taxonomy" id="1448308"/>
    <lineage>
        <taxon>Eukaryota</taxon>
        <taxon>Fungi</taxon>
        <taxon>Dikarya</taxon>
        <taxon>Ascomycota</taxon>
        <taxon>Pezizomycotina</taxon>
        <taxon>Dothideomycetes</taxon>
        <taxon>Pleosporomycetidae</taxon>
        <taxon>Pleosporales</taxon>
        <taxon>Corynesporascaceae</taxon>
        <taxon>Corynespora</taxon>
    </lineage>
</organism>
<dbReference type="Proteomes" id="UP000240883">
    <property type="component" value="Unassembled WGS sequence"/>
</dbReference>
<keyword evidence="4" id="KW-1185">Reference proteome</keyword>
<dbReference type="SUPFAM" id="SSF57701">
    <property type="entry name" value="Zn2/Cys6 DNA-binding domain"/>
    <property type="match status" value="1"/>
</dbReference>
<dbReference type="InterPro" id="IPR036864">
    <property type="entry name" value="Zn2-C6_fun-type_DNA-bd_sf"/>
</dbReference>
<sequence length="473" mass="53499">MVSGNAACDRCHKNKEKCQYSNHNQQQCSNCHRLGLSCLPRPRKRMGRKPSTKPFPHGNHAIIQFSTKPRQRKVNSGHIGQPSISNRLSHHTFSPVTHISPHLCKILSSREGFFNTHRHFMLGPSFADEFQATILQLFRHSSQILSEAYHAILELLFVDRERKVSNELSSIRLGTRSLQSFLSLVSSTATIENAATILMHGQIMLAFNAALPLGSTTRVITRGTLWPVRALYREMHRIQHLDSVIIPPVLVDTIDSLIRREMPVVRLPTSQRCVVDRFSGICSSLLPLLYDLCECSYHDIAVSSAKHDGGAGVNEYNPYCGIEHRIKTWRPLYPPDFLNKFSTLEITAMQAQANSYKNAALLIIHRLRFPLGVEDGAAHDYAEAILKELSPLTGWPCTGATGLGLDFPLFIAMIEIPGWGEKVFRAFEPLRYRKRQAKDMLEFLRVIQKSRLIGYTGLWFDLVEDSFQGDFLP</sequence>
<evidence type="ECO:0000313" key="3">
    <source>
        <dbReference type="EMBL" id="PSN62733.1"/>
    </source>
</evidence>
<dbReference type="PROSITE" id="PS50048">
    <property type="entry name" value="ZN2_CY6_FUNGAL_2"/>
    <property type="match status" value="1"/>
</dbReference>
<dbReference type="GO" id="GO:0008270">
    <property type="term" value="F:zinc ion binding"/>
    <property type="evidence" value="ECO:0007669"/>
    <property type="project" value="InterPro"/>
</dbReference>
<proteinExistence type="predicted"/>
<evidence type="ECO:0000259" key="2">
    <source>
        <dbReference type="PROSITE" id="PS50048"/>
    </source>
</evidence>
<keyword evidence="1" id="KW-0539">Nucleus</keyword>